<feature type="domain" description="PAC" evidence="15">
    <location>
        <begin position="281"/>
        <end position="333"/>
    </location>
</feature>
<dbReference type="Gene3D" id="1.20.5.1930">
    <property type="match status" value="1"/>
</dbReference>
<feature type="domain" description="Histidine kinase" evidence="14">
    <location>
        <begin position="468"/>
        <end position="562"/>
    </location>
</feature>
<evidence type="ECO:0000256" key="8">
    <source>
        <dbReference type="ARBA" id="ARBA00022777"/>
    </source>
</evidence>
<name>A0ABV8EQC3_9BACT</name>
<evidence type="ECO:0000256" key="10">
    <source>
        <dbReference type="ARBA" id="ARBA00022989"/>
    </source>
</evidence>
<sequence>MQTTDSVEINLSGRQRMLSQRIAKSALILTTTDDSVLVNEYKTEIESSLLVWQKTHEALQFGDASLGLKGISDDKIKTYFEEIQENFDSMVSNVSSILTWVEQGRWPNAYDDLWINQILANERVFLAGMDQIVYTFDRNAHQKVLSLRKVEFWLFGITFLLILIEVRFIFWPSAVLIRDNFIKLSEGEAKAKSMALELASLYETLENSYLEIVDTEPLHNELQLFGKFDVQGEFKMVSAHFKGVMQFSNPPQNFFDWLVQQGVEEIYVSKIKEILSKGLSWEGELRLFNQEGDFIWLDMYLTPLLEKSGEVSEILFTATDMTTVKEARARSQEIHRENLEKKLKEQQYRSSLILEGQEEERRRISRDLHDGIGQYLTALKYSLDGINDVKTQQEVIRLDVSKELIGKVIKEVRRVSFHLTPVILSDHGIASVLNKFSQEMSKISRIPVIFENLSGFISRLDSKIENNLYRIVQEAVNNAIKYADASQITIKLSHNAKFLHIEVVDDGIGFDYEKLKQDGHFTASGHGIFNIKERVSLINGNFELITSLGNGTSIRVEVELEN</sequence>
<evidence type="ECO:0000256" key="1">
    <source>
        <dbReference type="ARBA" id="ARBA00000085"/>
    </source>
</evidence>
<dbReference type="EMBL" id="JBHSAV010000053">
    <property type="protein sequence ID" value="MFC3977227.1"/>
    <property type="molecule type" value="Genomic_DNA"/>
</dbReference>
<dbReference type="Gene3D" id="3.30.450.20">
    <property type="entry name" value="PAS domain"/>
    <property type="match status" value="1"/>
</dbReference>
<feature type="transmembrane region" description="Helical" evidence="13">
    <location>
        <begin position="152"/>
        <end position="171"/>
    </location>
</feature>
<dbReference type="InterPro" id="IPR050482">
    <property type="entry name" value="Sensor_HK_TwoCompSys"/>
</dbReference>
<keyword evidence="10 13" id="KW-1133">Transmembrane helix</keyword>
<evidence type="ECO:0000256" key="13">
    <source>
        <dbReference type="SAM" id="Phobius"/>
    </source>
</evidence>
<proteinExistence type="predicted"/>
<evidence type="ECO:0000313" key="16">
    <source>
        <dbReference type="EMBL" id="MFC3977227.1"/>
    </source>
</evidence>
<evidence type="ECO:0000256" key="6">
    <source>
        <dbReference type="ARBA" id="ARBA00022692"/>
    </source>
</evidence>
<dbReference type="SMART" id="SM00387">
    <property type="entry name" value="HATPase_c"/>
    <property type="match status" value="1"/>
</dbReference>
<dbReference type="InterPro" id="IPR029095">
    <property type="entry name" value="NarX-like_N"/>
</dbReference>
<comment type="catalytic activity">
    <reaction evidence="1">
        <text>ATP + protein L-histidine = ADP + protein N-phospho-L-histidine.</text>
        <dbReference type="EC" id="2.7.13.3"/>
    </reaction>
</comment>
<keyword evidence="11" id="KW-0902">Two-component regulatory system</keyword>
<evidence type="ECO:0000259" key="15">
    <source>
        <dbReference type="PROSITE" id="PS50113"/>
    </source>
</evidence>
<evidence type="ECO:0000256" key="12">
    <source>
        <dbReference type="ARBA" id="ARBA00023136"/>
    </source>
</evidence>
<dbReference type="InterPro" id="IPR035965">
    <property type="entry name" value="PAS-like_dom_sf"/>
</dbReference>
<dbReference type="SMART" id="SM00086">
    <property type="entry name" value="PAC"/>
    <property type="match status" value="1"/>
</dbReference>
<evidence type="ECO:0000256" key="7">
    <source>
        <dbReference type="ARBA" id="ARBA00022741"/>
    </source>
</evidence>
<dbReference type="PROSITE" id="PS50113">
    <property type="entry name" value="PAC"/>
    <property type="match status" value="1"/>
</dbReference>
<dbReference type="SUPFAM" id="SSF55785">
    <property type="entry name" value="PYP-like sensor domain (PAS domain)"/>
    <property type="match status" value="1"/>
</dbReference>
<dbReference type="Pfam" id="PF07730">
    <property type="entry name" value="HisKA_3"/>
    <property type="match status" value="1"/>
</dbReference>
<evidence type="ECO:0000259" key="14">
    <source>
        <dbReference type="PROSITE" id="PS50109"/>
    </source>
</evidence>
<evidence type="ECO:0000256" key="2">
    <source>
        <dbReference type="ARBA" id="ARBA00004141"/>
    </source>
</evidence>
<dbReference type="InterPro" id="IPR011712">
    <property type="entry name" value="Sig_transdc_His_kin_sub3_dim/P"/>
</dbReference>
<evidence type="ECO:0000313" key="17">
    <source>
        <dbReference type="Proteomes" id="UP001595766"/>
    </source>
</evidence>
<accession>A0ABV8EQC3</accession>
<gene>
    <name evidence="16" type="ORF">ACFOUP_12640</name>
</gene>
<comment type="subcellular location">
    <subcellularLocation>
        <location evidence="2">Membrane</location>
        <topology evidence="2">Multi-pass membrane protein</topology>
    </subcellularLocation>
</comment>
<keyword evidence="4" id="KW-0597">Phosphoprotein</keyword>
<dbReference type="InterPro" id="IPR001610">
    <property type="entry name" value="PAC"/>
</dbReference>
<dbReference type="EC" id="2.7.13.3" evidence="3"/>
<evidence type="ECO:0000256" key="4">
    <source>
        <dbReference type="ARBA" id="ARBA00022553"/>
    </source>
</evidence>
<dbReference type="InterPro" id="IPR005467">
    <property type="entry name" value="His_kinase_dom"/>
</dbReference>
<keyword evidence="5" id="KW-0808">Transferase</keyword>
<dbReference type="Pfam" id="PF13675">
    <property type="entry name" value="PilJ"/>
    <property type="match status" value="1"/>
</dbReference>
<dbReference type="CDD" id="cd16917">
    <property type="entry name" value="HATPase_UhpB-NarQ-NarX-like"/>
    <property type="match status" value="1"/>
</dbReference>
<reference evidence="17" key="1">
    <citation type="journal article" date="2019" name="Int. J. Syst. Evol. Microbiol.">
        <title>The Global Catalogue of Microorganisms (GCM) 10K type strain sequencing project: providing services to taxonomists for standard genome sequencing and annotation.</title>
        <authorList>
            <consortium name="The Broad Institute Genomics Platform"/>
            <consortium name="The Broad Institute Genome Sequencing Center for Infectious Disease"/>
            <person name="Wu L."/>
            <person name="Ma J."/>
        </authorList>
    </citation>
    <scope>NUCLEOTIDE SEQUENCE [LARGE SCALE GENOMIC DNA]</scope>
    <source>
        <strain evidence="17">CECT 8551</strain>
    </source>
</reference>
<evidence type="ECO:0000256" key="9">
    <source>
        <dbReference type="ARBA" id="ARBA00022840"/>
    </source>
</evidence>
<dbReference type="RefSeq" id="WP_241291867.1">
    <property type="nucleotide sequence ID" value="NZ_JAKZGR010000002.1"/>
</dbReference>
<dbReference type="InterPro" id="IPR036890">
    <property type="entry name" value="HATPase_C_sf"/>
</dbReference>
<dbReference type="Gene3D" id="3.30.565.10">
    <property type="entry name" value="Histidine kinase-like ATPase, C-terminal domain"/>
    <property type="match status" value="1"/>
</dbReference>
<dbReference type="GO" id="GO:0005524">
    <property type="term" value="F:ATP binding"/>
    <property type="evidence" value="ECO:0007669"/>
    <property type="project" value="UniProtKB-KW"/>
</dbReference>
<dbReference type="InterPro" id="IPR003594">
    <property type="entry name" value="HATPase_dom"/>
</dbReference>
<dbReference type="PANTHER" id="PTHR24421">
    <property type="entry name" value="NITRATE/NITRITE SENSOR PROTEIN NARX-RELATED"/>
    <property type="match status" value="1"/>
</dbReference>
<evidence type="ECO:0000256" key="11">
    <source>
        <dbReference type="ARBA" id="ARBA00023012"/>
    </source>
</evidence>
<dbReference type="PROSITE" id="PS50109">
    <property type="entry name" value="HIS_KIN"/>
    <property type="match status" value="1"/>
</dbReference>
<dbReference type="SUPFAM" id="SSF55874">
    <property type="entry name" value="ATPase domain of HSP90 chaperone/DNA topoisomerase II/histidine kinase"/>
    <property type="match status" value="1"/>
</dbReference>
<dbReference type="PANTHER" id="PTHR24421:SF10">
    <property type="entry name" value="NITRATE_NITRITE SENSOR PROTEIN NARQ"/>
    <property type="match status" value="1"/>
</dbReference>
<protein>
    <recommendedName>
        <fullName evidence="3">histidine kinase</fullName>
        <ecNumber evidence="3">2.7.13.3</ecNumber>
    </recommendedName>
</protein>
<comment type="caution">
    <text evidence="16">The sequence shown here is derived from an EMBL/GenBank/DDBJ whole genome shotgun (WGS) entry which is preliminary data.</text>
</comment>
<evidence type="ECO:0000256" key="5">
    <source>
        <dbReference type="ARBA" id="ARBA00022679"/>
    </source>
</evidence>
<keyword evidence="9 16" id="KW-0067">ATP-binding</keyword>
<evidence type="ECO:0000256" key="3">
    <source>
        <dbReference type="ARBA" id="ARBA00012438"/>
    </source>
</evidence>
<keyword evidence="7" id="KW-0547">Nucleotide-binding</keyword>
<organism evidence="16 17">
    <name type="scientific">Belliella kenyensis</name>
    <dbReference type="NCBI Taxonomy" id="1472724"/>
    <lineage>
        <taxon>Bacteria</taxon>
        <taxon>Pseudomonadati</taxon>
        <taxon>Bacteroidota</taxon>
        <taxon>Cytophagia</taxon>
        <taxon>Cytophagales</taxon>
        <taxon>Cyclobacteriaceae</taxon>
        <taxon>Belliella</taxon>
    </lineage>
</organism>
<dbReference type="InterPro" id="IPR000700">
    <property type="entry name" value="PAS-assoc_C"/>
</dbReference>
<keyword evidence="12 13" id="KW-0472">Membrane</keyword>
<dbReference type="Proteomes" id="UP001595766">
    <property type="component" value="Unassembled WGS sequence"/>
</dbReference>
<keyword evidence="6 13" id="KW-0812">Transmembrane</keyword>
<keyword evidence="8" id="KW-0418">Kinase</keyword>
<dbReference type="Pfam" id="PF02518">
    <property type="entry name" value="HATPase_c"/>
    <property type="match status" value="1"/>
</dbReference>
<keyword evidence="17" id="KW-1185">Reference proteome</keyword>